<reference evidence="1 2" key="1">
    <citation type="submission" date="2018-10" db="EMBL/GenBank/DDBJ databases">
        <title>Comparative analysis of microorganisms from saline springs in Andes Mountain Range, Colombia.</title>
        <authorList>
            <person name="Rubin E."/>
        </authorList>
    </citation>
    <scope>NUCLEOTIDE SEQUENCE [LARGE SCALE GENOMIC DNA]</scope>
    <source>
        <strain evidence="1 2">USBA GBX 843</strain>
    </source>
</reference>
<protein>
    <submittedName>
        <fullName evidence="1">Uncharacterized protein</fullName>
    </submittedName>
</protein>
<sequence length="221" mass="24134">MELIRSLTMSGASGEPVLIVLPSTEIAINEAVQYAQIHEMAIIGEARLVPSAMRPATYFASCSEARNAGRRPASAFLFTDQFVDAPESSLLVGAGDRTEYLGTTELIALGSYGLQLQIWTEQGFRLIAGDAATSFDGVVLALQAYYIACDRLGTAWLVRTRQERRRPEVRRANAVRRIRGYESSLMQELGGAPMSNAAHGLLQRLGVLRTELLRSSKEMGP</sequence>
<evidence type="ECO:0000313" key="2">
    <source>
        <dbReference type="Proteomes" id="UP000274786"/>
    </source>
</evidence>
<organism evidence="1 2">
    <name type="scientific">Stenotrophomonas rhizophila</name>
    <dbReference type="NCBI Taxonomy" id="216778"/>
    <lineage>
        <taxon>Bacteria</taxon>
        <taxon>Pseudomonadati</taxon>
        <taxon>Pseudomonadota</taxon>
        <taxon>Gammaproteobacteria</taxon>
        <taxon>Lysobacterales</taxon>
        <taxon>Lysobacteraceae</taxon>
        <taxon>Stenotrophomonas</taxon>
    </lineage>
</organism>
<accession>A0A498CDE6</accession>
<dbReference type="AlphaFoldDB" id="A0A498CDE6"/>
<dbReference type="Proteomes" id="UP000274786">
    <property type="component" value="Unassembled WGS sequence"/>
</dbReference>
<dbReference type="RefSeq" id="WP_121036812.1">
    <property type="nucleotide sequence ID" value="NZ_RCDC01000004.1"/>
</dbReference>
<name>A0A498CDE6_9GAMM</name>
<gene>
    <name evidence="1" type="ORF">BCL79_0270</name>
</gene>
<dbReference type="EMBL" id="RCDC01000004">
    <property type="protein sequence ID" value="RLK55899.1"/>
    <property type="molecule type" value="Genomic_DNA"/>
</dbReference>
<evidence type="ECO:0000313" key="1">
    <source>
        <dbReference type="EMBL" id="RLK55899.1"/>
    </source>
</evidence>
<proteinExistence type="predicted"/>
<comment type="caution">
    <text evidence="1">The sequence shown here is derived from an EMBL/GenBank/DDBJ whole genome shotgun (WGS) entry which is preliminary data.</text>
</comment>